<keyword evidence="2" id="KW-1185">Reference proteome</keyword>
<reference evidence="1 2" key="1">
    <citation type="submission" date="2016-10" db="EMBL/GenBank/DDBJ databases">
        <authorList>
            <person name="de Groot N.N."/>
        </authorList>
    </citation>
    <scope>NUCLEOTIDE SEQUENCE [LARGE SCALE GENOMIC DNA]</scope>
    <source>
        <strain evidence="1 2">CGMCC 4.5598</strain>
    </source>
</reference>
<protein>
    <recommendedName>
        <fullName evidence="3">D-alanyl-D-alanine carboxypeptidase</fullName>
    </recommendedName>
</protein>
<evidence type="ECO:0008006" key="3">
    <source>
        <dbReference type="Google" id="ProtNLM"/>
    </source>
</evidence>
<gene>
    <name evidence="1" type="ORF">SAMN05421811_111211</name>
</gene>
<proteinExistence type="predicted"/>
<evidence type="ECO:0000313" key="2">
    <source>
        <dbReference type="Proteomes" id="UP000199361"/>
    </source>
</evidence>
<dbReference type="Proteomes" id="UP000199361">
    <property type="component" value="Unassembled WGS sequence"/>
</dbReference>
<sequence>MSVTLTDQDKLTLRTAAYGAVTLMAAADAAGRPHKAATGGSLALHSATGLVGHVLAEKSRDVELKGRSVAALADHVLPALTAAMSLLRRQDPAEADNFRGTVLVAVETAARAHRGEPSPTMADMARKITAALDADASVSGTTSP</sequence>
<dbReference type="AlphaFoldDB" id="A0A1I0L2F7"/>
<dbReference type="STRING" id="568860.SAMN05421811_111211"/>
<organism evidence="1 2">
    <name type="scientific">Nonomuraea wenchangensis</name>
    <dbReference type="NCBI Taxonomy" id="568860"/>
    <lineage>
        <taxon>Bacteria</taxon>
        <taxon>Bacillati</taxon>
        <taxon>Actinomycetota</taxon>
        <taxon>Actinomycetes</taxon>
        <taxon>Streptosporangiales</taxon>
        <taxon>Streptosporangiaceae</taxon>
        <taxon>Nonomuraea</taxon>
    </lineage>
</organism>
<dbReference type="EMBL" id="FOHX01000011">
    <property type="protein sequence ID" value="SEU33613.1"/>
    <property type="molecule type" value="Genomic_DNA"/>
</dbReference>
<dbReference type="RefSeq" id="WP_091088213.1">
    <property type="nucleotide sequence ID" value="NZ_FOHX01000011.1"/>
</dbReference>
<evidence type="ECO:0000313" key="1">
    <source>
        <dbReference type="EMBL" id="SEU33613.1"/>
    </source>
</evidence>
<dbReference type="OrthoDB" id="5188397at2"/>
<accession>A0A1I0L2F7</accession>
<name>A0A1I0L2F7_9ACTN</name>